<comment type="caution">
    <text evidence="2">The sequence shown here is derived from an EMBL/GenBank/DDBJ whole genome shotgun (WGS) entry which is preliminary data.</text>
</comment>
<keyword evidence="3" id="KW-1185">Reference proteome</keyword>
<protein>
    <submittedName>
        <fullName evidence="2">Uncharacterized protein</fullName>
    </submittedName>
</protein>
<dbReference type="Proteomes" id="UP000799429">
    <property type="component" value="Unassembled WGS sequence"/>
</dbReference>
<feature type="compositionally biased region" description="Polar residues" evidence="1">
    <location>
        <begin position="42"/>
        <end position="56"/>
    </location>
</feature>
<feature type="compositionally biased region" description="Low complexity" evidence="1">
    <location>
        <begin position="12"/>
        <end position="41"/>
    </location>
</feature>
<gene>
    <name evidence="2" type="ORF">M501DRAFT_1061617</name>
</gene>
<feature type="compositionally biased region" description="Polar residues" evidence="1">
    <location>
        <begin position="102"/>
        <end position="113"/>
    </location>
</feature>
<dbReference type="EMBL" id="MU006117">
    <property type="protein sequence ID" value="KAF2834557.1"/>
    <property type="molecule type" value="Genomic_DNA"/>
</dbReference>
<accession>A0A9P4S1B4</accession>
<feature type="compositionally biased region" description="Polar residues" evidence="1">
    <location>
        <begin position="80"/>
        <end position="92"/>
    </location>
</feature>
<dbReference type="OrthoDB" id="5089392at2759"/>
<evidence type="ECO:0000313" key="2">
    <source>
        <dbReference type="EMBL" id="KAF2834557.1"/>
    </source>
</evidence>
<evidence type="ECO:0000313" key="3">
    <source>
        <dbReference type="Proteomes" id="UP000799429"/>
    </source>
</evidence>
<name>A0A9P4S1B4_9PEZI</name>
<reference evidence="2" key="1">
    <citation type="journal article" date="2020" name="Stud. Mycol.">
        <title>101 Dothideomycetes genomes: a test case for predicting lifestyles and emergence of pathogens.</title>
        <authorList>
            <person name="Haridas S."/>
            <person name="Albert R."/>
            <person name="Binder M."/>
            <person name="Bloem J."/>
            <person name="Labutti K."/>
            <person name="Salamov A."/>
            <person name="Andreopoulos B."/>
            <person name="Baker S."/>
            <person name="Barry K."/>
            <person name="Bills G."/>
            <person name="Bluhm B."/>
            <person name="Cannon C."/>
            <person name="Castanera R."/>
            <person name="Culley D."/>
            <person name="Daum C."/>
            <person name="Ezra D."/>
            <person name="Gonzalez J."/>
            <person name="Henrissat B."/>
            <person name="Kuo A."/>
            <person name="Liang C."/>
            <person name="Lipzen A."/>
            <person name="Lutzoni F."/>
            <person name="Magnuson J."/>
            <person name="Mondo S."/>
            <person name="Nolan M."/>
            <person name="Ohm R."/>
            <person name="Pangilinan J."/>
            <person name="Park H.-J."/>
            <person name="Ramirez L."/>
            <person name="Alfaro M."/>
            <person name="Sun H."/>
            <person name="Tritt A."/>
            <person name="Yoshinaga Y."/>
            <person name="Zwiers L.-H."/>
            <person name="Turgeon B."/>
            <person name="Goodwin S."/>
            <person name="Spatafora J."/>
            <person name="Crous P."/>
            <person name="Grigoriev I."/>
        </authorList>
    </citation>
    <scope>NUCLEOTIDE SEQUENCE</scope>
    <source>
        <strain evidence="2">CBS 101060</strain>
    </source>
</reference>
<dbReference type="AlphaFoldDB" id="A0A9P4S1B4"/>
<feature type="compositionally biased region" description="Polar residues" evidence="1">
    <location>
        <begin position="1"/>
        <end position="11"/>
    </location>
</feature>
<feature type="region of interest" description="Disordered" evidence="1">
    <location>
        <begin position="1"/>
        <end position="130"/>
    </location>
</feature>
<organism evidence="2 3">
    <name type="scientific">Patellaria atrata CBS 101060</name>
    <dbReference type="NCBI Taxonomy" id="1346257"/>
    <lineage>
        <taxon>Eukaryota</taxon>
        <taxon>Fungi</taxon>
        <taxon>Dikarya</taxon>
        <taxon>Ascomycota</taxon>
        <taxon>Pezizomycotina</taxon>
        <taxon>Dothideomycetes</taxon>
        <taxon>Dothideomycetes incertae sedis</taxon>
        <taxon>Patellariales</taxon>
        <taxon>Patellariaceae</taxon>
        <taxon>Patellaria</taxon>
    </lineage>
</organism>
<evidence type="ECO:0000256" key="1">
    <source>
        <dbReference type="SAM" id="MobiDB-lite"/>
    </source>
</evidence>
<sequence length="168" mass="18777">MASRPTASVAPSSLSTRTISSDSTTSPLMSSGSPTSPQSPTERSFFSAISQKVSQARTRSRSRNRVTRDRSRSPLPPTKMDTSSSATAQAGPSSPRLEQSKHYPQTLQSPTTNDSERKNLKRYSSDSSEFHHYGRHANQWLFNDFSIRETAKGFFEKRGRSSREEERD</sequence>
<proteinExistence type="predicted"/>